<dbReference type="GO" id="GO:0016705">
    <property type="term" value="F:oxidoreductase activity, acting on paired donors, with incorporation or reduction of molecular oxygen"/>
    <property type="evidence" value="ECO:0007669"/>
    <property type="project" value="InterPro"/>
</dbReference>
<dbReference type="InterPro" id="IPR011251">
    <property type="entry name" value="Luciferase-like_dom"/>
</dbReference>
<dbReference type="Proteomes" id="UP000663801">
    <property type="component" value="Unassembled WGS sequence"/>
</dbReference>
<reference evidence="3" key="1">
    <citation type="submission" date="2021-01" db="EMBL/GenBank/DDBJ databases">
        <title>KCTC 19127 draft genome.</title>
        <authorList>
            <person name="An D."/>
        </authorList>
    </citation>
    <scope>NUCLEOTIDE SEQUENCE</scope>
    <source>
        <strain evidence="3">KCTC 19127</strain>
    </source>
</reference>
<comment type="caution">
    <text evidence="3">The sequence shown here is derived from an EMBL/GenBank/DDBJ whole genome shotgun (WGS) entry which is preliminary data.</text>
</comment>
<sequence length="299" mass="32339">MRVGVVLLPQLPWREAAPRWRSVEERGFAHGWTYDHLAWRDLADEPWYATVPTLTAAATVTATLQLGTWVTSPNFRHPVTLAKELMTLDDISAGRLITGVGAGGTGWDAEVLGGSVLPARQRMDRLVEFVDLLDTLLTDPETSRDGEFFTAARARMHPAGSRARIPLVVAANGPRGMRVAAGYDGWATTGPPHDASAATTGARWEAWWRDLAALVGRYDRICAEVGRSLGTGRRMLDLDSAPVFSLSGPDVFDDAAGRARALGFTDVLVHWPRNSGVHSGDPAVLDHVAGRLRDGGVMD</sequence>
<dbReference type="AlphaFoldDB" id="A0A938YHH8"/>
<dbReference type="Pfam" id="PF00296">
    <property type="entry name" value="Bac_luciferase"/>
    <property type="match status" value="1"/>
</dbReference>
<keyword evidence="4" id="KW-1185">Reference proteome</keyword>
<evidence type="ECO:0000313" key="4">
    <source>
        <dbReference type="Proteomes" id="UP000663801"/>
    </source>
</evidence>
<keyword evidence="1" id="KW-0560">Oxidoreductase</keyword>
<dbReference type="InterPro" id="IPR050564">
    <property type="entry name" value="F420-G6PD/mer"/>
</dbReference>
<evidence type="ECO:0000313" key="3">
    <source>
        <dbReference type="EMBL" id="MBM9476017.1"/>
    </source>
</evidence>
<dbReference type="EMBL" id="JAERWL010000006">
    <property type="protein sequence ID" value="MBM9476017.1"/>
    <property type="molecule type" value="Genomic_DNA"/>
</dbReference>
<dbReference type="PANTHER" id="PTHR43244">
    <property type="match status" value="1"/>
</dbReference>
<name>A0A938YHH8_9ACTN</name>
<dbReference type="InterPro" id="IPR036661">
    <property type="entry name" value="Luciferase-like_sf"/>
</dbReference>
<accession>A0A938YHH8</accession>
<dbReference type="SUPFAM" id="SSF51679">
    <property type="entry name" value="Bacterial luciferase-like"/>
    <property type="match status" value="1"/>
</dbReference>
<dbReference type="Gene3D" id="3.20.20.30">
    <property type="entry name" value="Luciferase-like domain"/>
    <property type="match status" value="1"/>
</dbReference>
<proteinExistence type="predicted"/>
<evidence type="ECO:0000256" key="1">
    <source>
        <dbReference type="ARBA" id="ARBA00023002"/>
    </source>
</evidence>
<dbReference type="PANTHER" id="PTHR43244:SF1">
    <property type="entry name" value="5,10-METHYLENETETRAHYDROMETHANOPTERIN REDUCTASE"/>
    <property type="match status" value="1"/>
</dbReference>
<dbReference type="RefSeq" id="WP_205256132.1">
    <property type="nucleotide sequence ID" value="NZ_BAAAPV010000003.1"/>
</dbReference>
<organism evidence="3 4">
    <name type="scientific">Nakamurella flavida</name>
    <dbReference type="NCBI Taxonomy" id="363630"/>
    <lineage>
        <taxon>Bacteria</taxon>
        <taxon>Bacillati</taxon>
        <taxon>Actinomycetota</taxon>
        <taxon>Actinomycetes</taxon>
        <taxon>Nakamurellales</taxon>
        <taxon>Nakamurellaceae</taxon>
        <taxon>Nakamurella</taxon>
    </lineage>
</organism>
<evidence type="ECO:0000259" key="2">
    <source>
        <dbReference type="Pfam" id="PF00296"/>
    </source>
</evidence>
<protein>
    <submittedName>
        <fullName evidence="3">LLM class flavin-dependent oxidoreductase</fullName>
    </submittedName>
</protein>
<feature type="domain" description="Luciferase-like" evidence="2">
    <location>
        <begin position="1"/>
        <end position="208"/>
    </location>
</feature>
<gene>
    <name evidence="3" type="ORF">JL107_06135</name>
</gene>